<dbReference type="EMBL" id="JAUDCF010000022">
    <property type="protein sequence ID" value="MDM8146093.1"/>
    <property type="molecule type" value="Genomic_DNA"/>
</dbReference>
<feature type="domain" description="DUF4274" evidence="2">
    <location>
        <begin position="76"/>
        <end position="151"/>
    </location>
</feature>
<evidence type="ECO:0000259" key="2">
    <source>
        <dbReference type="Pfam" id="PF14096"/>
    </source>
</evidence>
<evidence type="ECO:0000313" key="3">
    <source>
        <dbReference type="EMBL" id="MDM8146093.1"/>
    </source>
</evidence>
<accession>A0ABT7U781</accession>
<name>A0ABT7U781_9BACE</name>
<dbReference type="Proteomes" id="UP001228403">
    <property type="component" value="Unassembled WGS sequence"/>
</dbReference>
<organism evidence="3 4">
    <name type="scientific">Bacteroides eggerthii</name>
    <dbReference type="NCBI Taxonomy" id="28111"/>
    <lineage>
        <taxon>Bacteria</taxon>
        <taxon>Pseudomonadati</taxon>
        <taxon>Bacteroidota</taxon>
        <taxon>Bacteroidia</taxon>
        <taxon>Bacteroidales</taxon>
        <taxon>Bacteroidaceae</taxon>
        <taxon>Bacteroides</taxon>
    </lineage>
</organism>
<feature type="region of interest" description="Disordered" evidence="1">
    <location>
        <begin position="168"/>
        <end position="189"/>
    </location>
</feature>
<proteinExistence type="predicted"/>
<gene>
    <name evidence="3" type="ORF">QUW02_09205</name>
</gene>
<comment type="caution">
    <text evidence="3">The sequence shown here is derived from an EMBL/GenBank/DDBJ whole genome shotgun (WGS) entry which is preliminary data.</text>
</comment>
<evidence type="ECO:0000256" key="1">
    <source>
        <dbReference type="SAM" id="MobiDB-lite"/>
    </source>
</evidence>
<sequence length="189" mass="22174">MYENLSEKRKQELDTLREWAVCAGDDYYFSMAQSDFEKSMKGCENEEFFKAYSRQRKIGMEEFANEISRQITSIHNSEELHYLLESYNYDDGNWTIMQCISHSCCDIHTARMVYWLLSPDYYYDSYTDLEHVPDSDINKGTPKVLKFIEEKALSKGFVHSLTSEYEDEEVPSSNEYTGRIPDSLFAGKD</sequence>
<reference evidence="4" key="1">
    <citation type="submission" date="2023-07" db="EMBL/GenBank/DDBJ databases">
        <title>Identification and characterization of horizontal gene transfer across gut microbiota members of farm animals based on homology search.</title>
        <authorList>
            <person name="Schwarzerova J."/>
            <person name="Nykrynova M."/>
            <person name="Jureckova K."/>
            <person name="Cejkova D."/>
            <person name="Rychlik I."/>
        </authorList>
    </citation>
    <scope>NUCLEOTIDE SEQUENCE [LARGE SCALE GENOMIC DNA]</scope>
    <source>
        <strain evidence="4">ET4</strain>
    </source>
</reference>
<dbReference type="InterPro" id="IPR025369">
    <property type="entry name" value="DUF4274"/>
</dbReference>
<keyword evidence="4" id="KW-1185">Reference proteome</keyword>
<evidence type="ECO:0000313" key="4">
    <source>
        <dbReference type="Proteomes" id="UP001228403"/>
    </source>
</evidence>
<protein>
    <submittedName>
        <fullName evidence="3">DUF4274 domain-containing protein</fullName>
    </submittedName>
</protein>
<dbReference type="Pfam" id="PF14096">
    <property type="entry name" value="DUF4274"/>
    <property type="match status" value="1"/>
</dbReference>